<feature type="signal peptide" evidence="1">
    <location>
        <begin position="1"/>
        <end position="17"/>
    </location>
</feature>
<keyword evidence="1" id="KW-0732">Signal</keyword>
<feature type="chain" id="PRO_5025641885" description="Secreted protein" evidence="1">
    <location>
        <begin position="18"/>
        <end position="142"/>
    </location>
</feature>
<comment type="caution">
    <text evidence="2">The sequence shown here is derived from an EMBL/GenBank/DDBJ whole genome shotgun (WGS) entry which is preliminary data.</text>
</comment>
<sequence>MASFWMLVARDLGCVAAHDTLRLTPSRVSKPVAWLLLAVARVKLRESVASIVMRSSCSTAELIAASAKPTSMYASTSLMETMLLHSRKAVLRVCSCPVVTSMALRSINHAAMVAHGHLDRVAGGYGKGQQGPSGNHTSWAAL</sequence>
<protein>
    <recommendedName>
        <fullName evidence="4">Secreted protein</fullName>
    </recommendedName>
</protein>
<dbReference type="AlphaFoldDB" id="A0A699YN03"/>
<evidence type="ECO:0000256" key="1">
    <source>
        <dbReference type="SAM" id="SignalP"/>
    </source>
</evidence>
<accession>A0A699YN03</accession>
<gene>
    <name evidence="2" type="ORF">HaLaN_06054</name>
</gene>
<reference evidence="2 3" key="1">
    <citation type="submission" date="2020-02" db="EMBL/GenBank/DDBJ databases">
        <title>Draft genome sequence of Haematococcus lacustris strain NIES-144.</title>
        <authorList>
            <person name="Morimoto D."/>
            <person name="Nakagawa S."/>
            <person name="Yoshida T."/>
            <person name="Sawayama S."/>
        </authorList>
    </citation>
    <scope>NUCLEOTIDE SEQUENCE [LARGE SCALE GENOMIC DNA]</scope>
    <source>
        <strain evidence="2 3">NIES-144</strain>
    </source>
</reference>
<evidence type="ECO:0000313" key="2">
    <source>
        <dbReference type="EMBL" id="GFH10695.1"/>
    </source>
</evidence>
<dbReference type="Proteomes" id="UP000485058">
    <property type="component" value="Unassembled WGS sequence"/>
</dbReference>
<name>A0A699YN03_HAELA</name>
<evidence type="ECO:0000313" key="3">
    <source>
        <dbReference type="Proteomes" id="UP000485058"/>
    </source>
</evidence>
<dbReference type="EMBL" id="BLLF01000337">
    <property type="protein sequence ID" value="GFH10695.1"/>
    <property type="molecule type" value="Genomic_DNA"/>
</dbReference>
<organism evidence="2 3">
    <name type="scientific">Haematococcus lacustris</name>
    <name type="common">Green alga</name>
    <name type="synonym">Haematococcus pluvialis</name>
    <dbReference type="NCBI Taxonomy" id="44745"/>
    <lineage>
        <taxon>Eukaryota</taxon>
        <taxon>Viridiplantae</taxon>
        <taxon>Chlorophyta</taxon>
        <taxon>core chlorophytes</taxon>
        <taxon>Chlorophyceae</taxon>
        <taxon>CS clade</taxon>
        <taxon>Chlamydomonadales</taxon>
        <taxon>Haematococcaceae</taxon>
        <taxon>Haematococcus</taxon>
    </lineage>
</organism>
<evidence type="ECO:0008006" key="4">
    <source>
        <dbReference type="Google" id="ProtNLM"/>
    </source>
</evidence>
<keyword evidence="3" id="KW-1185">Reference proteome</keyword>
<proteinExistence type="predicted"/>